<evidence type="ECO:0000313" key="1">
    <source>
        <dbReference type="EMBL" id="MDD1795748.1"/>
    </source>
</evidence>
<dbReference type="RefSeq" id="WP_274166532.1">
    <property type="nucleotide sequence ID" value="NZ_JAJUBC010000034.1"/>
</dbReference>
<dbReference type="Proteomes" id="UP001149400">
    <property type="component" value="Unassembled WGS sequence"/>
</dbReference>
<evidence type="ECO:0000313" key="2">
    <source>
        <dbReference type="Proteomes" id="UP001149400"/>
    </source>
</evidence>
<sequence>MIKTYEKLCDVLIEQSGGESACKRFQERVELGNGGIYARLHVTPHHIENDHEESEFGHRVLIRDVSRSGLGLVTDENIELAACCYLNVVDVPQLKGSLVYQNNEEEGKFRYGFSLDEWLSDEMHQALSP</sequence>
<gene>
    <name evidence="1" type="ORF">LRP50_21745</name>
</gene>
<organism evidence="1 2">
    <name type="scientific">Enterovibrio gelatinilyticus</name>
    <dbReference type="NCBI Taxonomy" id="2899819"/>
    <lineage>
        <taxon>Bacteria</taxon>
        <taxon>Pseudomonadati</taxon>
        <taxon>Pseudomonadota</taxon>
        <taxon>Gammaproteobacteria</taxon>
        <taxon>Vibrionales</taxon>
        <taxon>Vibrionaceae</taxon>
        <taxon>Enterovibrio</taxon>
    </lineage>
</organism>
<accession>A0ABT5R640</accession>
<comment type="caution">
    <text evidence="1">The sequence shown here is derived from an EMBL/GenBank/DDBJ whole genome shotgun (WGS) entry which is preliminary data.</text>
</comment>
<proteinExistence type="predicted"/>
<reference evidence="1" key="1">
    <citation type="submission" date="2021-12" db="EMBL/GenBank/DDBJ databases">
        <title>Enterovibrio ZSDZ35 sp. nov. and Enterovibrio ZSDZ42 sp. nov., isolated from coastal seawater in Qingdao.</title>
        <authorList>
            <person name="Zhang P."/>
        </authorList>
    </citation>
    <scope>NUCLEOTIDE SEQUENCE</scope>
    <source>
        <strain evidence="1">ZSDZ42</strain>
    </source>
</reference>
<protein>
    <submittedName>
        <fullName evidence="1">PilZ domain-containing protein</fullName>
    </submittedName>
</protein>
<dbReference type="EMBL" id="JAJUBC010000034">
    <property type="protein sequence ID" value="MDD1795748.1"/>
    <property type="molecule type" value="Genomic_DNA"/>
</dbReference>
<keyword evidence="2" id="KW-1185">Reference proteome</keyword>
<name>A0ABT5R640_9GAMM</name>